<dbReference type="GO" id="GO:0048731">
    <property type="term" value="P:system development"/>
    <property type="evidence" value="ECO:0007669"/>
    <property type="project" value="UniProtKB-ARBA"/>
</dbReference>
<dbReference type="InterPro" id="IPR000859">
    <property type="entry name" value="CUB_dom"/>
</dbReference>
<dbReference type="SUPFAM" id="SSF57184">
    <property type="entry name" value="Growth factor receptor domain"/>
    <property type="match status" value="1"/>
</dbReference>
<evidence type="ECO:0000256" key="3">
    <source>
        <dbReference type="ARBA" id="ARBA00022536"/>
    </source>
</evidence>
<evidence type="ECO:0000256" key="11">
    <source>
        <dbReference type="ARBA" id="ARBA00023180"/>
    </source>
</evidence>
<protein>
    <submittedName>
        <fullName evidence="21">Multiple epidermal growth factor-like domains protein 8 isoform X2</fullName>
    </submittedName>
</protein>
<dbReference type="Pfam" id="PF07645">
    <property type="entry name" value="EGF_CA"/>
    <property type="match status" value="1"/>
</dbReference>
<dbReference type="InterPro" id="IPR002165">
    <property type="entry name" value="Plexin_repeat"/>
</dbReference>
<dbReference type="Pfam" id="PF23106">
    <property type="entry name" value="EGF_Teneurin"/>
    <property type="match status" value="1"/>
</dbReference>
<dbReference type="SMART" id="SM00612">
    <property type="entry name" value="Kelch"/>
    <property type="match status" value="4"/>
</dbReference>
<feature type="transmembrane region" description="Helical" evidence="17">
    <location>
        <begin position="2588"/>
        <end position="2610"/>
    </location>
</feature>
<evidence type="ECO:0000256" key="10">
    <source>
        <dbReference type="ARBA" id="ARBA00023157"/>
    </source>
</evidence>
<feature type="domain" description="Laminin EGF-like" evidence="20">
    <location>
        <begin position="1228"/>
        <end position="1278"/>
    </location>
</feature>
<dbReference type="SUPFAM" id="SSF117281">
    <property type="entry name" value="Kelch motif"/>
    <property type="match status" value="2"/>
</dbReference>
<feature type="disulfide bond" evidence="14">
    <location>
        <begin position="168"/>
        <end position="178"/>
    </location>
</feature>
<evidence type="ECO:0000256" key="15">
    <source>
        <dbReference type="PROSITE-ProRule" id="PRU00460"/>
    </source>
</evidence>
<evidence type="ECO:0000259" key="18">
    <source>
        <dbReference type="PROSITE" id="PS01180"/>
    </source>
</evidence>
<evidence type="ECO:0000256" key="17">
    <source>
        <dbReference type="SAM" id="Phobius"/>
    </source>
</evidence>
<evidence type="ECO:0000256" key="13">
    <source>
        <dbReference type="PROSITE-ProRule" id="PRU00059"/>
    </source>
</evidence>
<feature type="compositionally biased region" description="Low complexity" evidence="16">
    <location>
        <begin position="2657"/>
        <end position="2674"/>
    </location>
</feature>
<dbReference type="PROSITE" id="PS50026">
    <property type="entry name" value="EGF_3"/>
    <property type="match status" value="2"/>
</dbReference>
<keyword evidence="3 14" id="KW-0245">EGF-like domain</keyword>
<dbReference type="InterPro" id="IPR000152">
    <property type="entry name" value="EGF-type_Asp/Asn_hydroxyl_site"/>
</dbReference>
<feature type="domain" description="EGF-like" evidence="19">
    <location>
        <begin position="164"/>
        <end position="197"/>
    </location>
</feature>
<dbReference type="FunFam" id="2.60.120.290:FF:000023">
    <property type="entry name" value="Multiple epidermal growth factor-like domains 8"/>
    <property type="match status" value="1"/>
</dbReference>
<dbReference type="SUPFAM" id="SSF49854">
    <property type="entry name" value="Spermadhesin, CUB domain"/>
    <property type="match status" value="1"/>
</dbReference>
<keyword evidence="4 17" id="KW-0812">Transmembrane</keyword>
<dbReference type="Gene3D" id="2.10.25.10">
    <property type="entry name" value="Laminin"/>
    <property type="match status" value="8"/>
</dbReference>
<dbReference type="CDD" id="cd00055">
    <property type="entry name" value="EGF_Lam"/>
    <property type="match status" value="3"/>
</dbReference>
<keyword evidence="12 15" id="KW-0424">Laminin EGF-like domain</keyword>
<dbReference type="InterPro" id="IPR002049">
    <property type="entry name" value="LE_dom"/>
</dbReference>
<dbReference type="InterPro" id="IPR009030">
    <property type="entry name" value="Growth_fac_rcpt_cys_sf"/>
</dbReference>
<dbReference type="InterPro" id="IPR000742">
    <property type="entry name" value="EGF"/>
</dbReference>
<dbReference type="SMART" id="SM00179">
    <property type="entry name" value="EGF_CA"/>
    <property type="match status" value="2"/>
</dbReference>
<feature type="disulfide bond" evidence="13">
    <location>
        <begin position="56"/>
        <end position="83"/>
    </location>
</feature>
<keyword evidence="9 17" id="KW-0472">Membrane</keyword>
<dbReference type="Pfam" id="PF24981">
    <property type="entry name" value="Beta-prop_ATRN-LZTR1"/>
    <property type="match status" value="2"/>
</dbReference>
<dbReference type="Pfam" id="PF01437">
    <property type="entry name" value="PSI"/>
    <property type="match status" value="1"/>
</dbReference>
<dbReference type="PROSITE" id="PS50027">
    <property type="entry name" value="EGF_LAM_2"/>
    <property type="match status" value="2"/>
</dbReference>
<dbReference type="SMART" id="SM00181">
    <property type="entry name" value="EGF"/>
    <property type="match status" value="10"/>
</dbReference>
<keyword evidence="2" id="KW-0880">Kelch repeat</keyword>
<evidence type="ECO:0000256" key="14">
    <source>
        <dbReference type="PROSITE-ProRule" id="PRU00076"/>
    </source>
</evidence>
<organism evidence="21 22">
    <name type="scientific">Acipenser oxyrinchus oxyrinchus</name>
    <dbReference type="NCBI Taxonomy" id="40147"/>
    <lineage>
        <taxon>Eukaryota</taxon>
        <taxon>Metazoa</taxon>
        <taxon>Chordata</taxon>
        <taxon>Craniata</taxon>
        <taxon>Vertebrata</taxon>
        <taxon>Euteleostomi</taxon>
        <taxon>Actinopterygii</taxon>
        <taxon>Chondrostei</taxon>
        <taxon>Acipenseriformes</taxon>
        <taxon>Acipenseridae</taxon>
        <taxon>Acipenser</taxon>
    </lineage>
</organism>
<dbReference type="Pfam" id="PF24973">
    <property type="entry name" value="EGF_LMN_ATRN"/>
    <property type="match status" value="3"/>
</dbReference>
<evidence type="ECO:0000256" key="16">
    <source>
        <dbReference type="SAM" id="MobiDB-lite"/>
    </source>
</evidence>
<dbReference type="Pfam" id="PF00431">
    <property type="entry name" value="CUB"/>
    <property type="match status" value="1"/>
</dbReference>
<dbReference type="PANTHER" id="PTHR46093:SF16">
    <property type="entry name" value="MULTIPLE EGF-LIKE-DOMAINS 8"/>
    <property type="match status" value="1"/>
</dbReference>
<evidence type="ECO:0000256" key="7">
    <source>
        <dbReference type="ARBA" id="ARBA00022837"/>
    </source>
</evidence>
<comment type="caution">
    <text evidence="14">Lacks conserved residue(s) required for the propagation of feature annotation.</text>
</comment>
<dbReference type="InterPro" id="IPR035914">
    <property type="entry name" value="Sperma_CUB_dom_sf"/>
</dbReference>
<dbReference type="Gene3D" id="2.120.10.80">
    <property type="entry name" value="Kelch-type beta propeller"/>
    <property type="match status" value="4"/>
</dbReference>
<feature type="domain" description="CUB" evidence="18">
    <location>
        <begin position="56"/>
        <end position="166"/>
    </location>
</feature>
<feature type="disulfide bond" evidence="15">
    <location>
        <begin position="1262"/>
        <end position="1276"/>
    </location>
</feature>
<dbReference type="InterPro" id="IPR056737">
    <property type="entry name" value="Beta-prop_ATRN-MKLN-like"/>
</dbReference>
<dbReference type="InterPro" id="IPR001881">
    <property type="entry name" value="EGF-like_Ca-bd_dom"/>
</dbReference>
<dbReference type="CDD" id="cd00041">
    <property type="entry name" value="CUB"/>
    <property type="match status" value="1"/>
</dbReference>
<evidence type="ECO:0000256" key="12">
    <source>
        <dbReference type="ARBA" id="ARBA00023292"/>
    </source>
</evidence>
<dbReference type="FunFam" id="2.10.25.10:FF:000202">
    <property type="entry name" value="Multiple epidermal growth factor-like domains 8"/>
    <property type="match status" value="1"/>
</dbReference>
<comment type="caution">
    <text evidence="21">The sequence shown here is derived from an EMBL/GenBank/DDBJ whole genome shotgun (WGS) entry which is preliminary data.</text>
</comment>
<feature type="domain" description="EGF-like" evidence="19">
    <location>
        <begin position="1096"/>
        <end position="1137"/>
    </location>
</feature>
<dbReference type="InterPro" id="IPR016201">
    <property type="entry name" value="PSI"/>
</dbReference>
<dbReference type="PROSITE" id="PS00022">
    <property type="entry name" value="EGF_1"/>
    <property type="match status" value="3"/>
</dbReference>
<sequence>MQRDPLTLSGDVKSKLASRCGPALDISAAVLPLGLVAPLLLALLCVWPPGARAGDCKGKRQVLNGPPGYVTDGPGNYSVNGNCEWLIEAPSSRYGIVLSFTYMETECTYDYLFVYDGDSYDSPLLASLSGSTLPELIEGKSGKMLLHLFSDANYNLSGFNASFSFSLCPRDCSGHGVCSPDSGRCDCLPGWAGEGCSLPACGANCSLHGTCDQQSGRCQCDSGFLAQSCDLSLNDNQGAGSWYAVSSGDGPFSPRTAAAGVFLNTTNALYVFGGFDLNRALGDLVMYNFTSNRWEERAHGPAARHSHTAVQWAGTMVIFGGQLADGSLAGDVWQYSPLADSWSQLSQLESPGAPRLANHASAVVDEHLYVFGGRSVEDLFSSELYRFSLRSPRWERVQPAGGKAPAAAGHSMVFYPPSRTLLVYGGHRPSTASRFSVRVNSTDSFHVDQRYWTTFRSRYPTSGPRERAFHSATVIGNYMVVYGGNVHIHYHEEKCYDEEIFFYHLGCHQWSSADELTRMLLQSRDGLESRRAGSGRYAHVAALTNENVLLVAGGYSGTPRGDLIAYKVPIFVQQILVQNLDYCSMYSEESSCSKNPECSWCGGACRSYQPDSGCGSAGCLGLARFLSDCQSCLVFSGGSDSLPQAPGEFGWCVQNETCMPVTESSSCRVDQISGAYGWWGEKTRFITSLEDCQRDNHAPGIHLLTFQNPRNDSQPDKVSIVRSTSITLNPSTEMDVTLAFKGFIHPLWSSPGLGDVVSVWARVQRLYVAARIGKGPNTVEPSEELGRWAVQQDKMSLRLERSGGERLFQNLQRGNKYAVQIEGYLNNSGNGQTSELTLTWNRTGVPGGSEISFLFLEPFLSGSCSRYPSCLACLADQSCGWCSQSSSCLPRVDPAHSSTTQCAGGELQLILTPGNCVLCDEYRDCGSCSKDPYCEWQISGNKKGDFLCSRRGRVEGSIRNAESCPTQCNQRRSCEECLSNSSQCAWCQSAQSCFLFAAYLTKFPFGECRDWYDSVHSEPQCLDCSRHTSCQDCLQNFECGWCGNQDNPTIGRCLHGGFSGLRDPAGFPNCSAAVSASHPSLPPWEPALWSYRSCPDVDECRLGRHVCPPSASCHNTPDSYQCHCHRGYTGDGVQHCNRTCYNECVHGQCSGPPNYLCQCELGWTSNSSVVEQSGVECELDCGCNFHSTCETGLGVCDHCQDWTQGQRCDLCRPGSFGSAVERGGCSQCACNGHGLEELGFCEGSGGVCHCGDDTEGQHCEKCVSGHYGDPRNNGTCYLECGGRVFLPNVTSMALGSARGLGVSEGGLSYCLWVLSASSHLQPCSGESRCPSMSLTIHPDINTNCTSNYVYVFDGLPEFLSDGVLRSDRNLIGAFCGTGRNEPITVSAASGLVAVYFEVNMTDSPWPLSPVGFNASLRVRRCAPPGCPPAQRCQEGGCVCERGFAGPDCTLEVCPGGCGESQGRGACNTSLGVCVCSEGFAGSDCSLPVNSSRIIWETLIDSQRTTNQAHRFLQRFAHSLVEGPDSTLWLFGGLSLREGILGNVYRFSISDRRWTQMLTSTADGSPGPAPRYFHAAAFVANQNAMFVTGGLTEGGVASDMWSLNLLTLQWRRENSLLLPPVAGHTLTVGRGRSLLLIGGYSPEHGFNNKLLEFNLETGNWSAGVQAGTPPTGLYGHSAVYHEGTDALYLFGGYRFHVGSVGPSAELYSLFYPNLTWSLLTPSQGKKPLSRFLHVGALFRDTMVIVGGRTEQEAFSNTVLLYQINCNTWVQPSQPESWQGVPLDPSVSHAMAVAGGRLFLCGGFNGVALGRMLTLTLPSDPCLVLTTASSCNQSSGSCVWWRESCVSADTADRTGQSQCLPVPRSPDECRRLRTCSECLARHPKTMSLPPTQQVQQCKWCTNCPEGACIGREGSCTLENDCRINQREIFTASNCSEISCEASDCPKCTASGKCMWTRQFKRTGETRRILSVTPSHDWTCFSHSLLNVSPMPVESSPPRPCPTPCHQHSSCRECLGSKGADGGWRRCLWSLSLSQCVSPSYLPLLCVAGRCGRVLNGSESCSPECSRLQQCSSCIRQPSCGWCAARGLNGAGQCLQGGLGGAQQGGGGTCTESNGTWAFLSCPPENECLNGHHDCNATQNCNDKLQGYECPCKSGYTLHNVTGQCKPVCAQGCVNGTCVEPNRCQCHFGYVGENCSVECHCNKHSNCANVTAQDSCLQCFNNTMGEHCEKCRPLFVGSAVKGGACKPCREHCRGNSDICITHEENKRAAREPDKYPLEPDLIPSWVGEGPHEDNVICVNCQNSSSGEKCESCLPGYFLLEGKCSKCKCNGHADTCEVDGTGCPCQNNTETLPCLSQQSDGSKRNCYELQCAKCKDSFNGSPVDGRQCYRQFNVEQEFCFDPTSQSNCYHEPNLKSLPRGRTVFFAAQPKFTNVDIRVTIDVTFGGVELYVSNSPDTFVVTVDKRTGVHSLHISASAEPSPIRGGARDANASSSSGQALQQQQPSSLARVREVRASGLITYITVSSQNTVLVVRGVTDRVVITYPHEVHTLKSSRFYIALLGTGGAGEGVAEASSESQGVLFLRQDQAHIDLFVFFSVFFSCFFLFLSVCVLLWKVKQFLDFRQEQQRHLQEMTKMASRPFAKLSVYLEPEEHQQHPRPPSSSSTSSSSSSHLLLLQQQGGGGSGGGHFVYLPARAQGGKVGLGGGGGVGIGGTKGKPTSYQKQEALRQHHHNHHHNNHHHHHHHSSYQQFCRSDPFLSQLMGFSYPSFKVGPITLEPTDDGMAGVATVLLQLPGGALAPNRACLGSALVTLRHNLQEYCGATASHGATHARKRILSHENLTTMSM</sequence>
<keyword evidence="10 14" id="KW-1015">Disulfide bond</keyword>
<dbReference type="PROSITE" id="PS01248">
    <property type="entry name" value="EGF_LAM_1"/>
    <property type="match status" value="3"/>
</dbReference>
<keyword evidence="6" id="KW-0677">Repeat</keyword>
<dbReference type="SMART" id="SM00423">
    <property type="entry name" value="PSI"/>
    <property type="match status" value="9"/>
</dbReference>
<evidence type="ECO:0000259" key="19">
    <source>
        <dbReference type="PROSITE" id="PS50026"/>
    </source>
</evidence>
<dbReference type="FunFam" id="2.10.25.10:FF:000214">
    <property type="entry name" value="Multiple epidermal growth factor-like domains 8"/>
    <property type="match status" value="1"/>
</dbReference>
<dbReference type="Pfam" id="PF00053">
    <property type="entry name" value="EGF_laminin"/>
    <property type="match status" value="1"/>
</dbReference>
<dbReference type="Gene3D" id="2.60.120.290">
    <property type="entry name" value="Spermadhesin, CUB domain"/>
    <property type="match status" value="1"/>
</dbReference>
<dbReference type="Proteomes" id="UP001230051">
    <property type="component" value="Unassembled WGS sequence"/>
</dbReference>
<dbReference type="InterPro" id="IPR006652">
    <property type="entry name" value="Kelch_1"/>
</dbReference>
<evidence type="ECO:0000256" key="8">
    <source>
        <dbReference type="ARBA" id="ARBA00022989"/>
    </source>
</evidence>
<dbReference type="PROSITE" id="PS00010">
    <property type="entry name" value="ASX_HYDROXYL"/>
    <property type="match status" value="2"/>
</dbReference>
<evidence type="ECO:0000256" key="5">
    <source>
        <dbReference type="ARBA" id="ARBA00022729"/>
    </source>
</evidence>
<keyword evidence="22" id="KW-1185">Reference proteome</keyword>
<dbReference type="SMART" id="SM00042">
    <property type="entry name" value="CUB"/>
    <property type="match status" value="1"/>
</dbReference>
<evidence type="ECO:0000256" key="4">
    <source>
        <dbReference type="ARBA" id="ARBA00022692"/>
    </source>
</evidence>
<dbReference type="PRINTS" id="PR00011">
    <property type="entry name" value="EGFLAMININ"/>
</dbReference>
<evidence type="ECO:0000313" key="22">
    <source>
        <dbReference type="Proteomes" id="UP001230051"/>
    </source>
</evidence>
<dbReference type="EMBL" id="JAGXEW010000032">
    <property type="protein sequence ID" value="KAK1155127.1"/>
    <property type="molecule type" value="Genomic_DNA"/>
</dbReference>
<dbReference type="InterPro" id="IPR015915">
    <property type="entry name" value="Kelch-typ_b-propeller"/>
</dbReference>
<dbReference type="PROSITE" id="PS01186">
    <property type="entry name" value="EGF_2"/>
    <property type="match status" value="4"/>
</dbReference>
<dbReference type="GO" id="GO:0016020">
    <property type="term" value="C:membrane"/>
    <property type="evidence" value="ECO:0007669"/>
    <property type="project" value="UniProtKB-SubCell"/>
</dbReference>
<comment type="subcellular location">
    <subcellularLocation>
        <location evidence="1">Membrane</location>
        <topology evidence="1">Single-pass type I membrane protein</topology>
    </subcellularLocation>
</comment>
<keyword evidence="11" id="KW-0325">Glycoprotein</keyword>
<feature type="compositionally biased region" description="Low complexity" evidence="16">
    <location>
        <begin position="2487"/>
        <end position="2503"/>
    </location>
</feature>
<keyword evidence="7" id="KW-0106">Calcium</keyword>
<keyword evidence="8 17" id="KW-1133">Transmembrane helix</keyword>
<feature type="region of interest" description="Disordered" evidence="16">
    <location>
        <begin position="2473"/>
        <end position="2503"/>
    </location>
</feature>
<evidence type="ECO:0000256" key="9">
    <source>
        <dbReference type="ARBA" id="ARBA00023136"/>
    </source>
</evidence>
<keyword evidence="5" id="KW-0732">Signal</keyword>
<dbReference type="PROSITE" id="PS01180">
    <property type="entry name" value="CUB"/>
    <property type="match status" value="2"/>
</dbReference>
<evidence type="ECO:0000313" key="21">
    <source>
        <dbReference type="EMBL" id="KAK1155127.1"/>
    </source>
</evidence>
<dbReference type="GO" id="GO:0048513">
    <property type="term" value="P:animal organ development"/>
    <property type="evidence" value="ECO:0007669"/>
    <property type="project" value="UniProtKB-ARBA"/>
</dbReference>
<feature type="disulfide bond" evidence="15">
    <location>
        <begin position="1211"/>
        <end position="1225"/>
    </location>
</feature>
<accession>A0AAD8CNU8</accession>
<dbReference type="FunFam" id="2.120.10.80:FF:000030">
    <property type="entry name" value="Multiple epidermal growth factor-like domains 8"/>
    <property type="match status" value="1"/>
</dbReference>
<dbReference type="FunFam" id="2.10.25.10:FF:000191">
    <property type="entry name" value="Multiple epidermal growth factor-like domains 8"/>
    <property type="match status" value="1"/>
</dbReference>
<feature type="disulfide bond" evidence="15">
    <location>
        <begin position="1250"/>
        <end position="1259"/>
    </location>
</feature>
<feature type="disulfide bond" evidence="14">
    <location>
        <begin position="187"/>
        <end position="196"/>
    </location>
</feature>
<dbReference type="InterPro" id="IPR018097">
    <property type="entry name" value="EGF_Ca-bd_CS"/>
</dbReference>
<reference evidence="21" key="1">
    <citation type="submission" date="2022-02" db="EMBL/GenBank/DDBJ databases">
        <title>Atlantic sturgeon de novo genome assembly.</title>
        <authorList>
            <person name="Stock M."/>
            <person name="Klopp C."/>
            <person name="Guiguen Y."/>
            <person name="Cabau C."/>
            <person name="Parinello H."/>
            <person name="Santidrian Yebra-Pimentel E."/>
            <person name="Kuhl H."/>
            <person name="Dirks R.P."/>
            <person name="Guessner J."/>
            <person name="Wuertz S."/>
            <person name="Du K."/>
            <person name="Schartl M."/>
        </authorList>
    </citation>
    <scope>NUCLEOTIDE SEQUENCE</scope>
    <source>
        <strain evidence="21">STURGEONOMICS-FGT-2020</strain>
        <tissue evidence="21">Whole blood</tissue>
    </source>
</reference>
<gene>
    <name evidence="21" type="primary">MEGF8</name>
    <name evidence="21" type="ORF">AOXY_G27505</name>
</gene>
<feature type="region of interest" description="Disordered" evidence="16">
    <location>
        <begin position="2646"/>
        <end position="2677"/>
    </location>
</feature>
<dbReference type="InterPro" id="IPR056863">
    <property type="entry name" value="LMN_ATRN_NET-like_EGF"/>
</dbReference>
<feature type="domain" description="CUB" evidence="18">
    <location>
        <begin position="1280"/>
        <end position="1419"/>
    </location>
</feature>
<feature type="disulfide bond" evidence="15">
    <location>
        <begin position="1199"/>
        <end position="1208"/>
    </location>
</feature>
<dbReference type="PROSITE" id="PS01187">
    <property type="entry name" value="EGF_CA"/>
    <property type="match status" value="1"/>
</dbReference>
<name>A0AAD8CNU8_ACIOX</name>
<dbReference type="SUPFAM" id="SSF57196">
    <property type="entry name" value="EGF/Laminin"/>
    <property type="match status" value="2"/>
</dbReference>
<evidence type="ECO:0000259" key="20">
    <source>
        <dbReference type="PROSITE" id="PS50027"/>
    </source>
</evidence>
<dbReference type="SMART" id="SM00180">
    <property type="entry name" value="EGF_Lam"/>
    <property type="match status" value="4"/>
</dbReference>
<dbReference type="CDD" id="cd00054">
    <property type="entry name" value="EGF_CA"/>
    <property type="match status" value="1"/>
</dbReference>
<dbReference type="PANTHER" id="PTHR46093">
    <property type="entry name" value="ACYL-COA-BINDING DOMAIN-CONTAINING PROTEIN 5"/>
    <property type="match status" value="1"/>
</dbReference>
<feature type="domain" description="Laminin EGF-like" evidence="20">
    <location>
        <begin position="1181"/>
        <end position="1227"/>
    </location>
</feature>
<proteinExistence type="predicted"/>
<dbReference type="FunFam" id="2.10.25.10:FF:000532">
    <property type="entry name" value="Multiple epidermal growth factor-like domains 8"/>
    <property type="match status" value="1"/>
</dbReference>
<evidence type="ECO:0000256" key="6">
    <source>
        <dbReference type="ARBA" id="ARBA00022737"/>
    </source>
</evidence>
<dbReference type="InterPro" id="IPR049883">
    <property type="entry name" value="NOTCH1_EGF-like"/>
</dbReference>
<dbReference type="GO" id="GO:0005509">
    <property type="term" value="F:calcium ion binding"/>
    <property type="evidence" value="ECO:0007669"/>
    <property type="project" value="InterPro"/>
</dbReference>
<evidence type="ECO:0000256" key="2">
    <source>
        <dbReference type="ARBA" id="ARBA00022441"/>
    </source>
</evidence>
<evidence type="ECO:0000256" key="1">
    <source>
        <dbReference type="ARBA" id="ARBA00004479"/>
    </source>
</evidence>